<feature type="signal peptide" evidence="2">
    <location>
        <begin position="1"/>
        <end position="23"/>
    </location>
</feature>
<evidence type="ECO:0000256" key="1">
    <source>
        <dbReference type="SAM" id="MobiDB-lite"/>
    </source>
</evidence>
<comment type="caution">
    <text evidence="3">The sequence shown here is derived from an EMBL/GenBank/DDBJ whole genome shotgun (WGS) entry which is preliminary data.</text>
</comment>
<evidence type="ECO:0000313" key="4">
    <source>
        <dbReference type="Proteomes" id="UP001499959"/>
    </source>
</evidence>
<dbReference type="InterPro" id="IPR009989">
    <property type="entry name" value="TrbM"/>
</dbReference>
<gene>
    <name evidence="3" type="ORF">GCM10023307_33610</name>
</gene>
<keyword evidence="2" id="KW-0732">Signal</keyword>
<sequence>MNKKAISVALTALLLASAATASAQDGGNTGQYDPNAASQLPEGYDSSAPDARYDGNAANQLPEGVDPNGANQSTSLSGEMQGMVDEIMGQQQGQMLSGDEGSACEAILCLSTGGPPSECAASLRKYFSINLSKPWKTIQARINFLKLCPTSDDTPQMGTLVEAIGHGAGRCDAASLNQSLRTWTGIDGEYEISNQMPSYCAAYFDHEYTDVESTQPRYVDKYVVRTYQDSEGNTIYEYDGGYWVDGGAATTAVANDTNGAVPASRDPAAVGRF</sequence>
<proteinExistence type="predicted"/>
<dbReference type="RefSeq" id="WP_345304517.1">
    <property type="nucleotide sequence ID" value="NZ_BAABJE010000018.1"/>
</dbReference>
<evidence type="ECO:0000256" key="2">
    <source>
        <dbReference type="SAM" id="SignalP"/>
    </source>
</evidence>
<dbReference type="Pfam" id="PF07424">
    <property type="entry name" value="TrbM"/>
    <property type="match status" value="1"/>
</dbReference>
<organism evidence="3 4">
    <name type="scientific">Lysobacter hankyongensis</name>
    <dbReference type="NCBI Taxonomy" id="1176535"/>
    <lineage>
        <taxon>Bacteria</taxon>
        <taxon>Pseudomonadati</taxon>
        <taxon>Pseudomonadota</taxon>
        <taxon>Gammaproteobacteria</taxon>
        <taxon>Lysobacterales</taxon>
        <taxon>Lysobacteraceae</taxon>
        <taxon>Lysobacter</taxon>
    </lineage>
</organism>
<protein>
    <recommendedName>
        <fullName evidence="5">Conjugal transfer protein TrbM</fullName>
    </recommendedName>
</protein>
<evidence type="ECO:0000313" key="3">
    <source>
        <dbReference type="EMBL" id="GAA4804136.1"/>
    </source>
</evidence>
<dbReference type="EMBL" id="BAABJE010000018">
    <property type="protein sequence ID" value="GAA4804136.1"/>
    <property type="molecule type" value="Genomic_DNA"/>
</dbReference>
<reference evidence="4" key="1">
    <citation type="journal article" date="2019" name="Int. J. Syst. Evol. Microbiol.">
        <title>The Global Catalogue of Microorganisms (GCM) 10K type strain sequencing project: providing services to taxonomists for standard genome sequencing and annotation.</title>
        <authorList>
            <consortium name="The Broad Institute Genomics Platform"/>
            <consortium name="The Broad Institute Genome Sequencing Center for Infectious Disease"/>
            <person name="Wu L."/>
            <person name="Ma J."/>
        </authorList>
    </citation>
    <scope>NUCLEOTIDE SEQUENCE [LARGE SCALE GENOMIC DNA]</scope>
    <source>
        <strain evidence="4">JCM 18204</strain>
    </source>
</reference>
<dbReference type="Proteomes" id="UP001499959">
    <property type="component" value="Unassembled WGS sequence"/>
</dbReference>
<feature type="region of interest" description="Disordered" evidence="1">
    <location>
        <begin position="23"/>
        <end position="76"/>
    </location>
</feature>
<keyword evidence="4" id="KW-1185">Reference proteome</keyword>
<name>A0ABP9C3M0_9GAMM</name>
<accession>A0ABP9C3M0</accession>
<feature type="chain" id="PRO_5045434077" description="Conjugal transfer protein TrbM" evidence="2">
    <location>
        <begin position="24"/>
        <end position="273"/>
    </location>
</feature>
<evidence type="ECO:0008006" key="5">
    <source>
        <dbReference type="Google" id="ProtNLM"/>
    </source>
</evidence>